<evidence type="ECO:0000313" key="1">
    <source>
        <dbReference type="EMBL" id="GES95807.1"/>
    </source>
</evidence>
<sequence>MPSVMYGPRGLAFRFDLNAHYPYANNGSIVEKVDILSGTLGPCSIRSYSCSTKSFSYIPVLIGEAETCKIASDQLLMNMESSATLILKTIGKPAFVRKIA</sequence>
<comment type="caution">
    <text evidence="1">The sequence shown here is derived from an EMBL/GenBank/DDBJ whole genome shotgun (WGS) entry which is preliminary data.</text>
</comment>
<protein>
    <submittedName>
        <fullName evidence="1">Pyridoxal phosphate-dependent transferase</fullName>
    </submittedName>
</protein>
<accession>A0A8H3LZ90</accession>
<dbReference type="OrthoDB" id="10263824at2759"/>
<dbReference type="Proteomes" id="UP000615446">
    <property type="component" value="Unassembled WGS sequence"/>
</dbReference>
<proteinExistence type="predicted"/>
<gene>
    <name evidence="1" type="ORF">RCL2_002247000</name>
</gene>
<keyword evidence="1" id="KW-0808">Transferase</keyword>
<dbReference type="GO" id="GO:0016740">
    <property type="term" value="F:transferase activity"/>
    <property type="evidence" value="ECO:0007669"/>
    <property type="project" value="UniProtKB-KW"/>
</dbReference>
<reference evidence="1" key="1">
    <citation type="submission" date="2019-10" db="EMBL/GenBank/DDBJ databases">
        <title>Conservation and host-specific expression of non-tandemly repeated heterogenous ribosome RNA gene in arbuscular mycorrhizal fungi.</title>
        <authorList>
            <person name="Maeda T."/>
            <person name="Kobayashi Y."/>
            <person name="Nakagawa T."/>
            <person name="Ezawa T."/>
            <person name="Yamaguchi K."/>
            <person name="Bino T."/>
            <person name="Nishimoto Y."/>
            <person name="Shigenobu S."/>
            <person name="Kawaguchi M."/>
        </authorList>
    </citation>
    <scope>NUCLEOTIDE SEQUENCE</scope>
    <source>
        <strain evidence="1">HR1</strain>
    </source>
</reference>
<dbReference type="EMBL" id="BLAL01000244">
    <property type="protein sequence ID" value="GES95807.1"/>
    <property type="molecule type" value="Genomic_DNA"/>
</dbReference>
<dbReference type="AlphaFoldDB" id="A0A8H3LZ90"/>
<name>A0A8H3LZ90_9GLOM</name>
<organism evidence="1 2">
    <name type="scientific">Rhizophagus clarus</name>
    <dbReference type="NCBI Taxonomy" id="94130"/>
    <lineage>
        <taxon>Eukaryota</taxon>
        <taxon>Fungi</taxon>
        <taxon>Fungi incertae sedis</taxon>
        <taxon>Mucoromycota</taxon>
        <taxon>Glomeromycotina</taxon>
        <taxon>Glomeromycetes</taxon>
        <taxon>Glomerales</taxon>
        <taxon>Glomeraceae</taxon>
        <taxon>Rhizophagus</taxon>
    </lineage>
</organism>
<evidence type="ECO:0000313" key="2">
    <source>
        <dbReference type="Proteomes" id="UP000615446"/>
    </source>
</evidence>